<proteinExistence type="predicted"/>
<sequence>MDNVVTVYHGGTVEEDEFGNVTFVEMQRIPLIFDERPLFIEVFGRARDEVHCNSNEDAISVEGVHHYGKSRQIFRWLVQIAFEGSWEKYVNSVMKNDFQRLDLVVRKLSNDPSAQLYSPPNGHSPPLGLSPEHDIPAPFYPPLPNNDVEDVVVVPDAQSGPNEFEIFPNVGAQCPIDGCPPTLHDIPLTQNHPN</sequence>
<keyword evidence="3" id="KW-1185">Reference proteome</keyword>
<dbReference type="STRING" id="4540.A0A3L6TFG1"/>
<protein>
    <submittedName>
        <fullName evidence="2">Transposase related protein</fullName>
    </submittedName>
</protein>
<feature type="region of interest" description="Disordered" evidence="1">
    <location>
        <begin position="114"/>
        <end position="136"/>
    </location>
</feature>
<comment type="caution">
    <text evidence="2">The sequence shown here is derived from an EMBL/GenBank/DDBJ whole genome shotgun (WGS) entry which is preliminary data.</text>
</comment>
<evidence type="ECO:0000256" key="1">
    <source>
        <dbReference type="SAM" id="MobiDB-lite"/>
    </source>
</evidence>
<gene>
    <name evidence="2" type="ORF">C2845_PM01G46460</name>
</gene>
<evidence type="ECO:0000313" key="2">
    <source>
        <dbReference type="EMBL" id="RLN39089.1"/>
    </source>
</evidence>
<evidence type="ECO:0000313" key="3">
    <source>
        <dbReference type="Proteomes" id="UP000275267"/>
    </source>
</evidence>
<dbReference type="EMBL" id="PQIB02000001">
    <property type="protein sequence ID" value="RLN39089.1"/>
    <property type="molecule type" value="Genomic_DNA"/>
</dbReference>
<dbReference type="AlphaFoldDB" id="A0A3L6TFG1"/>
<name>A0A3L6TFG1_PANMI</name>
<reference evidence="3" key="1">
    <citation type="journal article" date="2019" name="Nat. Commun.">
        <title>The genome of broomcorn millet.</title>
        <authorList>
            <person name="Zou C."/>
            <person name="Miki D."/>
            <person name="Li D."/>
            <person name="Tang Q."/>
            <person name="Xiao L."/>
            <person name="Rajput S."/>
            <person name="Deng P."/>
            <person name="Jia W."/>
            <person name="Huang R."/>
            <person name="Zhang M."/>
            <person name="Sun Y."/>
            <person name="Hu J."/>
            <person name="Fu X."/>
            <person name="Schnable P.S."/>
            <person name="Li F."/>
            <person name="Zhang H."/>
            <person name="Feng B."/>
            <person name="Zhu X."/>
            <person name="Liu R."/>
            <person name="Schnable J.C."/>
            <person name="Zhu J.-K."/>
            <person name="Zhang H."/>
        </authorList>
    </citation>
    <scope>NUCLEOTIDE SEQUENCE [LARGE SCALE GENOMIC DNA]</scope>
</reference>
<accession>A0A3L6TFG1</accession>
<organism evidence="2 3">
    <name type="scientific">Panicum miliaceum</name>
    <name type="common">Proso millet</name>
    <name type="synonym">Broomcorn millet</name>
    <dbReference type="NCBI Taxonomy" id="4540"/>
    <lineage>
        <taxon>Eukaryota</taxon>
        <taxon>Viridiplantae</taxon>
        <taxon>Streptophyta</taxon>
        <taxon>Embryophyta</taxon>
        <taxon>Tracheophyta</taxon>
        <taxon>Spermatophyta</taxon>
        <taxon>Magnoliopsida</taxon>
        <taxon>Liliopsida</taxon>
        <taxon>Poales</taxon>
        <taxon>Poaceae</taxon>
        <taxon>PACMAD clade</taxon>
        <taxon>Panicoideae</taxon>
        <taxon>Panicodae</taxon>
        <taxon>Paniceae</taxon>
        <taxon>Panicinae</taxon>
        <taxon>Panicum</taxon>
        <taxon>Panicum sect. Panicum</taxon>
    </lineage>
</organism>
<dbReference type="Proteomes" id="UP000275267">
    <property type="component" value="Unassembled WGS sequence"/>
</dbReference>
<dbReference type="OrthoDB" id="10554029at2759"/>